<dbReference type="Pfam" id="PF06920">
    <property type="entry name" value="DHR-2_Lobe_A"/>
    <property type="match status" value="1"/>
</dbReference>
<dbReference type="PANTHER" id="PTHR23317:SF76">
    <property type="entry name" value="LD20667P"/>
    <property type="match status" value="1"/>
</dbReference>
<feature type="domain" description="C2 DOCK-type" evidence="3">
    <location>
        <begin position="623"/>
        <end position="805"/>
    </location>
</feature>
<evidence type="ECO:0000256" key="1">
    <source>
        <dbReference type="PROSITE-ProRule" id="PRU00983"/>
    </source>
</evidence>
<dbReference type="GeneID" id="40326227"/>
<gene>
    <name evidence="4" type="ORF">TraAM80_02294</name>
</gene>
<dbReference type="GO" id="GO:0005085">
    <property type="term" value="F:guanyl-nucleotide exchange factor activity"/>
    <property type="evidence" value="ECO:0007669"/>
    <property type="project" value="InterPro"/>
</dbReference>
<evidence type="ECO:0000313" key="5">
    <source>
        <dbReference type="Proteomes" id="UP000283634"/>
    </source>
</evidence>
<dbReference type="InterPro" id="IPR043161">
    <property type="entry name" value="DOCK_C_lobe_A"/>
</dbReference>
<dbReference type="InterPro" id="IPR027007">
    <property type="entry name" value="C2_DOCK-type_domain"/>
</dbReference>
<comment type="caution">
    <text evidence="4">The sequence shown here is derived from an EMBL/GenBank/DDBJ whole genome shotgun (WGS) entry which is preliminary data.</text>
</comment>
<dbReference type="Gene3D" id="1.25.40.410">
    <property type="match status" value="1"/>
</dbReference>
<dbReference type="GO" id="GO:0007264">
    <property type="term" value="P:small GTPase-mediated signal transduction"/>
    <property type="evidence" value="ECO:0007669"/>
    <property type="project" value="InterPro"/>
</dbReference>
<protein>
    <submittedName>
        <fullName evidence="4">Putative membrane associated protein</fullName>
    </submittedName>
</protein>
<dbReference type="OMA" id="RLMSSCC"/>
<feature type="non-terminal residue" evidence="4">
    <location>
        <position position="1"/>
    </location>
</feature>
<dbReference type="Gene3D" id="2.60.40.150">
    <property type="entry name" value="C2 domain"/>
    <property type="match status" value="1"/>
</dbReference>
<dbReference type="OrthoDB" id="47328at2759"/>
<proteinExistence type="inferred from homology"/>
<dbReference type="Pfam" id="PF14429">
    <property type="entry name" value="DOCK-C2"/>
    <property type="match status" value="1"/>
</dbReference>
<dbReference type="Proteomes" id="UP000283634">
    <property type="component" value="Unassembled WGS sequence"/>
</dbReference>
<feature type="region of interest" description="Disordered" evidence="2">
    <location>
        <begin position="1"/>
        <end position="70"/>
    </location>
</feature>
<dbReference type="InterPro" id="IPR046769">
    <property type="entry name" value="DOCKER_Lobe_A"/>
</dbReference>
<dbReference type="VEuPathDB" id="TriTrypDB:TRSC58_03530"/>
<organism evidence="4 5">
    <name type="scientific">Trypanosoma rangeli</name>
    <dbReference type="NCBI Taxonomy" id="5698"/>
    <lineage>
        <taxon>Eukaryota</taxon>
        <taxon>Discoba</taxon>
        <taxon>Euglenozoa</taxon>
        <taxon>Kinetoplastea</taxon>
        <taxon>Metakinetoplastina</taxon>
        <taxon>Trypanosomatida</taxon>
        <taxon>Trypanosomatidae</taxon>
        <taxon>Trypanosoma</taxon>
        <taxon>Herpetosoma</taxon>
    </lineage>
</organism>
<keyword evidence="5" id="KW-1185">Reference proteome</keyword>
<dbReference type="InterPro" id="IPR026791">
    <property type="entry name" value="DOCK"/>
</dbReference>
<dbReference type="EMBL" id="MKGL01000051">
    <property type="protein sequence ID" value="RNF09251.1"/>
    <property type="molecule type" value="Genomic_DNA"/>
</dbReference>
<accession>A0A3S5IRX7</accession>
<dbReference type="InterPro" id="IPR035892">
    <property type="entry name" value="C2_domain_sf"/>
</dbReference>
<evidence type="ECO:0000259" key="3">
    <source>
        <dbReference type="PROSITE" id="PS51650"/>
    </source>
</evidence>
<sequence>EERARKEAEERALREAEERALREAEERARKEAEERAMREAEERARKEAEERARKEAEERALREAEERSVDVKDAVVAIEDAAAPISSEGLKHNSSVEVPASFSEEAAEFRADGSDDEYESSSLTSYSVNGRTMSQVENDNGILAGVADDVADFSSDANPTLEVFEQYASQELNRLGFTEEDLRCRRIECHQYETIREPGRCLFPPGELIGGDFSSANVLLGFFRAKQLIISSFIPRQKKVAERERHGDPSQRLLSTCYCFFESELLRDLSVTFDDEDLPHNAPTECVMTERELLSGPANTAVKRALSRFSFGDPLQLWERARGRSFNLLKARDKNLHQQQTTHTSGATASNIWVSEIDTRKPATAMKVFAGGVPLRVECTKVGGPMMDIHGSDVDPVVLSLAFFTITSSSRMKVSETFFFDSAVDIFYPHKKRQELMRRNEVVTFVPQEFMSSLYLVVHVYRPASEDHENYVDLYTRPDRYKSQHVVPMKQETQLLAMTSDTLEELGWGFSPCCQQKNFCSEAVSVNKLYRKSVSDVQLCHLVNDERSRNALRAVPFAVELTITNCGSHEVAFPSQYADPLPEENETMVSLLNPDIPGARAQTYRYVPCAVPILTSGFFNAYHNVYYFRMNAVKFLSTGGLRKVPNTHRTYVMQICVKDQDVSLGEEGLPLIYGRGLSGKTLETSSWSSTVHNCTDFELNDEFKVQLPLFLTDTLHIFITLYASYQKKNPPVAGQQRLYKIGYAAFPICRNGVLRVKQDWKLTFVSAEQAVVISAGGYLGKFPEAPESALLNNGLPILRASTQTRTSIHASNEVIAGVLRGATPALRSIAQDDEVFAVSGTMVPGQVARDDAVLVKLIALMRELPLAEVLAFFPFLSFLSLALVSSPSSNVSLDCRTAALDVLVDMTHRAQEYDIATQASRRRQGHQQMPEHIQTSATRILYHYLSNNLLYSGQRYPLYAGVAEVWLHLLAQARNALGAPAVNCTSDEDFKATNNAKGSALPQRNIKKQMTDLSWYLFDIILRSIYLLALENPDTPRTKLLHPSFYILVRKLCIQVLDVLNGFTVGGILVRRVALFVRNLGNYCDRGQLLKIYQCVVKFFEERGDTEGLCVFLKITLEDPDVMGLMLPLSPHAKPIFFTRILLGAFSHLLIHRERDTRVEATEMLYSFLCGLANNPRIPAVNLRWLASQLFSLLKPLSLQWKTYMHLCEKVEGATAIADKRQLVVCMLWITYYTSRDIIRQWLVEEKDGKALTGFLSLMAEAQSLFRYNAGTDKTDLHGETKTTRELREWDARMSTFVTALGSRICNIFLEDIPCVLRTLRNDQANTAVYPFFVMLENLLNLGNSTVALQFGSTALFEVVCSLFPEIISGTARMSGGMVLLTFRLMSSCCQHVRSIAGRTFLLMSQSYFKWNCSLARMKSLTANALVSVAESKTRDLHLAGRFIEFQFDELLANARAEEDNYNAPSSNYDERYECDSSQSGGDSGVKYRYSVDPLFLSVQRCLSIPTYLLEGDNKGKGEGQHTDHGVRGVCHGSVLSPPRFSEEFAAMSESALSLFRDVLRLQVDASMRFKEAKVFAYFKVLRNFLRQNALREVLKWLHRLHNAHKANGDMAEAGMVLVFICALCFRVTEMFYHLRGKDSRGARMPFALLTHVFWHDYVRLLPEVDTLLPVDTIYAIVSELHVCPDEACFFVEGQVRALKEAAEHLDKDYYYELSIGVIAIVDKYLRAIGDYKGAAMVHTAMTTWCTAIAQEGKRRNHCYFLLWARMEREEPRKTRREMQEKDALLGERSQGLPDGRAIKRVYKMPPDTPLKEFEEYSKEYISSLFEDANLVVLTDDLVDTLPALPEPASKKKRVPAHHHPPNRCWVTVCEVHASLVKSDPAPPDGFDESRHLQKFESILYVHSKAESTGAMVGDVMNQRMSISVYELDRAFPSTTSAIDVCKLETSLLNAYETAIETLRQCRVAIEQAPETDTLITVLRAALSPMGITPPGVYMKEVISVMSGNSEVRDAIILLSATARNKLSVCEKQNVFLSRPEDYALVLKAVTDMECCLIAMTDASGEDNE</sequence>
<comment type="similarity">
    <text evidence="1">Belongs to the DOCK family.</text>
</comment>
<reference evidence="4 5" key="1">
    <citation type="journal article" date="2018" name="BMC Genomics">
        <title>Genomic comparison of Trypanosoma conorhini and Trypanosoma rangeli to Trypanosoma cruzi strains of high and low virulence.</title>
        <authorList>
            <person name="Bradwell K.R."/>
            <person name="Koparde V.N."/>
            <person name="Matveyev A.V."/>
            <person name="Serrano M.G."/>
            <person name="Alves J.M."/>
            <person name="Parikh H."/>
            <person name="Huang B."/>
            <person name="Lee V."/>
            <person name="Espinosa-Alvarez O."/>
            <person name="Ortiz P.A."/>
            <person name="Costa-Martins A.G."/>
            <person name="Teixeira M.M."/>
            <person name="Buck G.A."/>
        </authorList>
    </citation>
    <scope>NUCLEOTIDE SEQUENCE [LARGE SCALE GENOMIC DNA]</scope>
    <source>
        <strain evidence="4 5">AM80</strain>
    </source>
</reference>
<feature type="region of interest" description="Disordered" evidence="2">
    <location>
        <begin position="1462"/>
        <end position="1482"/>
    </location>
</feature>
<dbReference type="VEuPathDB" id="TriTrypDB:TRSC58_05620"/>
<evidence type="ECO:0000256" key="2">
    <source>
        <dbReference type="SAM" id="MobiDB-lite"/>
    </source>
</evidence>
<evidence type="ECO:0000313" key="4">
    <source>
        <dbReference type="EMBL" id="RNF09251.1"/>
    </source>
</evidence>
<name>A0A3S5IRX7_TRYRA</name>
<dbReference type="RefSeq" id="XP_029240858.1">
    <property type="nucleotide sequence ID" value="XM_029379301.1"/>
</dbReference>
<dbReference type="PANTHER" id="PTHR23317">
    <property type="entry name" value="DEDICATOR OF CYTOKINESIS DOCK"/>
    <property type="match status" value="1"/>
</dbReference>
<dbReference type="PROSITE" id="PS51650">
    <property type="entry name" value="C2_DOCK"/>
    <property type="match status" value="1"/>
</dbReference>